<dbReference type="InterPro" id="IPR051163">
    <property type="entry name" value="Sodium:Solute_Symporter_SSF"/>
</dbReference>
<keyword evidence="9 12" id="KW-0472">Membrane</keyword>
<comment type="subcellular location">
    <subcellularLocation>
        <location evidence="1">Cell membrane</location>
        <topology evidence="1">Multi-pass membrane protein</topology>
    </subcellularLocation>
</comment>
<keyword evidence="7" id="KW-0915">Sodium</keyword>
<dbReference type="OrthoDB" id="6132759at2759"/>
<organism evidence="13">
    <name type="scientific">Sipha flava</name>
    <name type="common">yellow sugarcane aphid</name>
    <dbReference type="NCBI Taxonomy" id="143950"/>
    <lineage>
        <taxon>Eukaryota</taxon>
        <taxon>Metazoa</taxon>
        <taxon>Ecdysozoa</taxon>
        <taxon>Arthropoda</taxon>
        <taxon>Hexapoda</taxon>
        <taxon>Insecta</taxon>
        <taxon>Pterygota</taxon>
        <taxon>Neoptera</taxon>
        <taxon>Paraneoptera</taxon>
        <taxon>Hemiptera</taxon>
        <taxon>Sternorrhyncha</taxon>
        <taxon>Aphidomorpha</taxon>
        <taxon>Aphidoidea</taxon>
        <taxon>Aphididae</taxon>
        <taxon>Sipha</taxon>
    </lineage>
</organism>
<sequence>MEQLNWTVECVAFVIMIGLSVVVGLYYGCVQGKQNTISEYLLGGRHMAVLPITMSLITSQLSGISLLGIPSEVYSYGTQYLIFTIDYVICSYIIIYIYLPVFYELQSVSVFEYLELRFDSKIRGFLSIIYAISVILHVPVVIYVPAMAFSYVTGLNLYYFTLIICGICIFYTTIGGLKAVVWTDAIQSFFTAVSIIIVIVLGLIRIGGFNNMITANQESDRIEFFRMDLDPFLRNTFWTSGIGMSFTLISHMAIHASSVQRFVALPTFNEARKSLIFFAFGMGVIKLFSGMTGLLIYATYKDCDPTLANYIDNDKHIVPFYIVDVASKIPGTTGLFIAGVVSAALSSMSAQLNTLSGTIYEDLIVKTMNVKPSDLTASIIIKFTVVVIGVICTFLVYMIEKMNGIIQVSISLNSVTIGAVISVFTLGITFPRANSRGVMYGMLSSIVIMVWIVSGAQIAMYNGELKFVKKNVSIAGCPDNVHFRNHSEFSGLYRMNADVYVNPNVNKIFTLSYMHYNTIGTIIALVVGIVVSLMFPTEQNIDPKLLAPCIRKCMYLKNSTKTKCEANKTEEYQLVSQNTKL</sequence>
<feature type="transmembrane region" description="Helical" evidence="12">
    <location>
        <begin position="236"/>
        <end position="254"/>
    </location>
</feature>
<evidence type="ECO:0000313" key="13">
    <source>
        <dbReference type="EMBL" id="MBY71024.1"/>
    </source>
</evidence>
<dbReference type="GO" id="GO:0015293">
    <property type="term" value="F:symporter activity"/>
    <property type="evidence" value="ECO:0007669"/>
    <property type="project" value="TreeGrafter"/>
</dbReference>
<feature type="transmembrane region" description="Helical" evidence="12">
    <location>
        <begin position="81"/>
        <end position="103"/>
    </location>
</feature>
<evidence type="ECO:0000256" key="5">
    <source>
        <dbReference type="ARBA" id="ARBA00022692"/>
    </source>
</evidence>
<evidence type="ECO:0000256" key="10">
    <source>
        <dbReference type="ARBA" id="ARBA00023201"/>
    </source>
</evidence>
<feature type="transmembrane region" description="Helical" evidence="12">
    <location>
        <begin position="6"/>
        <end position="27"/>
    </location>
</feature>
<dbReference type="GO" id="GO:0005886">
    <property type="term" value="C:plasma membrane"/>
    <property type="evidence" value="ECO:0007669"/>
    <property type="project" value="UniProtKB-SubCell"/>
</dbReference>
<evidence type="ECO:0000256" key="3">
    <source>
        <dbReference type="ARBA" id="ARBA00022448"/>
    </source>
</evidence>
<keyword evidence="3" id="KW-0813">Transport</keyword>
<feature type="transmembrane region" description="Helical" evidence="12">
    <location>
        <begin position="124"/>
        <end position="145"/>
    </location>
</feature>
<evidence type="ECO:0000256" key="4">
    <source>
        <dbReference type="ARBA" id="ARBA00022475"/>
    </source>
</evidence>
<dbReference type="InterPro" id="IPR001734">
    <property type="entry name" value="Na/solute_symporter"/>
</dbReference>
<accession>A0A2S2Q026</accession>
<feature type="transmembrane region" description="Helical" evidence="12">
    <location>
        <begin position="320"/>
        <end position="345"/>
    </location>
</feature>
<feature type="transmembrane region" description="Helical" evidence="12">
    <location>
        <begin position="375"/>
        <end position="399"/>
    </location>
</feature>
<feature type="transmembrane region" description="Helical" evidence="12">
    <location>
        <begin position="48"/>
        <end position="69"/>
    </location>
</feature>
<evidence type="ECO:0000256" key="11">
    <source>
        <dbReference type="RuleBase" id="RU362091"/>
    </source>
</evidence>
<feature type="transmembrane region" description="Helical" evidence="12">
    <location>
        <begin position="405"/>
        <end position="426"/>
    </location>
</feature>
<dbReference type="PROSITE" id="PS50283">
    <property type="entry name" value="NA_SOLUT_SYMP_3"/>
    <property type="match status" value="1"/>
</dbReference>
<dbReference type="CDD" id="cd11492">
    <property type="entry name" value="SLC5sbd_NIS-SMVT"/>
    <property type="match status" value="1"/>
</dbReference>
<keyword evidence="10" id="KW-0739">Sodium transport</keyword>
<evidence type="ECO:0000256" key="9">
    <source>
        <dbReference type="ARBA" id="ARBA00023136"/>
    </source>
</evidence>
<dbReference type="GO" id="GO:0006814">
    <property type="term" value="P:sodium ion transport"/>
    <property type="evidence" value="ECO:0007669"/>
    <property type="project" value="UniProtKB-KW"/>
</dbReference>
<feature type="transmembrane region" description="Helical" evidence="12">
    <location>
        <begin position="438"/>
        <end position="460"/>
    </location>
</feature>
<keyword evidence="5 12" id="KW-0812">Transmembrane</keyword>
<evidence type="ECO:0000256" key="6">
    <source>
        <dbReference type="ARBA" id="ARBA00022989"/>
    </source>
</evidence>
<keyword evidence="4" id="KW-1003">Cell membrane</keyword>
<proteinExistence type="inferred from homology"/>
<feature type="transmembrane region" description="Helical" evidence="12">
    <location>
        <begin position="157"/>
        <end position="177"/>
    </location>
</feature>
<feature type="transmembrane region" description="Helical" evidence="12">
    <location>
        <begin position="189"/>
        <end position="208"/>
    </location>
</feature>
<dbReference type="Gene3D" id="1.20.1730.10">
    <property type="entry name" value="Sodium/glucose cotransporter"/>
    <property type="match status" value="1"/>
</dbReference>
<evidence type="ECO:0000256" key="1">
    <source>
        <dbReference type="ARBA" id="ARBA00004651"/>
    </source>
</evidence>
<evidence type="ECO:0000256" key="7">
    <source>
        <dbReference type="ARBA" id="ARBA00023053"/>
    </source>
</evidence>
<gene>
    <name evidence="13" type="primary">SLC5A12_2</name>
    <name evidence="13" type="ORF">g.120414</name>
</gene>
<dbReference type="EMBL" id="GGMS01001821">
    <property type="protein sequence ID" value="MBY71024.1"/>
    <property type="molecule type" value="Transcribed_RNA"/>
</dbReference>
<dbReference type="PANTHER" id="PTHR42985:SF21">
    <property type="entry name" value="SODIUM-DEPENDENT MULTIVITAMIN TRANSPORTER-LIKE PROTEIN"/>
    <property type="match status" value="1"/>
</dbReference>
<feature type="transmembrane region" description="Helical" evidence="12">
    <location>
        <begin position="275"/>
        <end position="300"/>
    </location>
</feature>
<evidence type="ECO:0000256" key="2">
    <source>
        <dbReference type="ARBA" id="ARBA00006434"/>
    </source>
</evidence>
<feature type="transmembrane region" description="Helical" evidence="12">
    <location>
        <begin position="513"/>
        <end position="535"/>
    </location>
</feature>
<keyword evidence="8" id="KW-0406">Ion transport</keyword>
<dbReference type="NCBIfam" id="TIGR00813">
    <property type="entry name" value="sss"/>
    <property type="match status" value="1"/>
</dbReference>
<protein>
    <submittedName>
        <fullName evidence="13">Sodium-coupled monocarboxylate transporter 2</fullName>
    </submittedName>
</protein>
<reference evidence="13" key="1">
    <citation type="submission" date="2018-04" db="EMBL/GenBank/DDBJ databases">
        <title>Transcriptome assembly of Sipha flava.</title>
        <authorList>
            <person name="Scully E.D."/>
            <person name="Geib S.M."/>
            <person name="Palmer N.A."/>
            <person name="Koch K."/>
            <person name="Bradshaw J."/>
            <person name="Heng-Moss T."/>
            <person name="Sarath G."/>
        </authorList>
    </citation>
    <scope>NUCLEOTIDE SEQUENCE</scope>
</reference>
<evidence type="ECO:0000256" key="12">
    <source>
        <dbReference type="SAM" id="Phobius"/>
    </source>
</evidence>
<evidence type="ECO:0000256" key="8">
    <source>
        <dbReference type="ARBA" id="ARBA00023065"/>
    </source>
</evidence>
<dbReference type="InterPro" id="IPR038377">
    <property type="entry name" value="Na/Glc_symporter_sf"/>
</dbReference>
<keyword evidence="6 12" id="KW-1133">Transmembrane helix</keyword>
<dbReference type="AlphaFoldDB" id="A0A2S2Q026"/>
<comment type="similarity">
    <text evidence="2 11">Belongs to the sodium:solute symporter (SSF) (TC 2.A.21) family.</text>
</comment>
<name>A0A2S2Q026_9HEMI</name>
<dbReference type="PANTHER" id="PTHR42985">
    <property type="entry name" value="SODIUM-COUPLED MONOCARBOXYLATE TRANSPORTER"/>
    <property type="match status" value="1"/>
</dbReference>
<dbReference type="Pfam" id="PF00474">
    <property type="entry name" value="SSF"/>
    <property type="match status" value="1"/>
</dbReference>